<dbReference type="RefSeq" id="WP_269443889.1">
    <property type="nucleotide sequence ID" value="NZ_CP097463.1"/>
</dbReference>
<protein>
    <submittedName>
        <fullName evidence="3">Squalene/phytoene synthase family protein</fullName>
    </submittedName>
</protein>
<dbReference type="InterPro" id="IPR008949">
    <property type="entry name" value="Isoprenoid_synthase_dom_sf"/>
</dbReference>
<accession>A0ABY7K2J6</accession>
<evidence type="ECO:0000313" key="4">
    <source>
        <dbReference type="Proteomes" id="UP001164693"/>
    </source>
</evidence>
<evidence type="ECO:0000313" key="3">
    <source>
        <dbReference type="EMBL" id="WAX57351.1"/>
    </source>
</evidence>
<name>A0ABY7K2J6_9ACTN</name>
<keyword evidence="2" id="KW-0808">Transferase</keyword>
<dbReference type="SFLD" id="SFLDG01212">
    <property type="entry name" value="Phytoene_synthase_like"/>
    <property type="match status" value="1"/>
</dbReference>
<sequence>MTAPAEAPSVPEAYRECERITREQARNFAWGIRLLPPAKRRALSAVYALARRIDDIGDGTLPAEQKLRLLAEARAGALAPGAHPHDPVLRALEDAARRLPIPLAAFGELVDGCEMDVTGRSYDQLADLVEYCRCVAGSIGRLSLGVFHPELSEPDAREAGELADALGVALQLTNILRDVREDHGNGRVYLPKRDLDLFDCHITVLPDGSLDPQDGALAELIRFEAARAWGWYDRGLQLLDVLDRRSAACCAAMAGIYRELLERIAADPRQVMTGRASLPTRDKLTVAARALIAGRHG</sequence>
<evidence type="ECO:0000256" key="1">
    <source>
        <dbReference type="ARBA" id="ARBA00004684"/>
    </source>
</evidence>
<dbReference type="InterPro" id="IPR002060">
    <property type="entry name" value="Squ/phyt_synthse"/>
</dbReference>
<dbReference type="SFLD" id="SFLDS00005">
    <property type="entry name" value="Isoprenoid_Synthase_Type_I"/>
    <property type="match status" value="1"/>
</dbReference>
<dbReference type="Gene3D" id="1.10.600.10">
    <property type="entry name" value="Farnesyl Diphosphate Synthase"/>
    <property type="match status" value="1"/>
</dbReference>
<proteinExistence type="predicted"/>
<dbReference type="PANTHER" id="PTHR31480">
    <property type="entry name" value="BIFUNCTIONAL LYCOPENE CYCLASE/PHYTOENE SYNTHASE"/>
    <property type="match status" value="1"/>
</dbReference>
<keyword evidence="4" id="KW-1185">Reference proteome</keyword>
<dbReference type="PROSITE" id="PS01045">
    <property type="entry name" value="SQUALEN_PHYTOEN_SYN_2"/>
    <property type="match status" value="1"/>
</dbReference>
<dbReference type="InterPro" id="IPR019845">
    <property type="entry name" value="Squalene/phytoene_synthase_CS"/>
</dbReference>
<reference evidence="3" key="1">
    <citation type="submission" date="2022-05" db="EMBL/GenBank/DDBJ databases">
        <title>Jatrophihabitans sp. SB3-54 whole genome sequence.</title>
        <authorList>
            <person name="Suh M.K."/>
            <person name="Eom M.K."/>
            <person name="Kim J.S."/>
            <person name="Kim H.S."/>
            <person name="Do H.E."/>
            <person name="Shin Y.K."/>
            <person name="Lee J.-S."/>
        </authorList>
    </citation>
    <scope>NUCLEOTIDE SEQUENCE</scope>
    <source>
        <strain evidence="3">SB3-54</strain>
    </source>
</reference>
<dbReference type="Proteomes" id="UP001164693">
    <property type="component" value="Chromosome"/>
</dbReference>
<dbReference type="EMBL" id="CP097463">
    <property type="protein sequence ID" value="WAX57351.1"/>
    <property type="molecule type" value="Genomic_DNA"/>
</dbReference>
<comment type="pathway">
    <text evidence="1">Carotenoid biosynthesis; phytoene biosynthesis.</text>
</comment>
<dbReference type="InterPro" id="IPR044843">
    <property type="entry name" value="Trans_IPPS_bact-type"/>
</dbReference>
<dbReference type="Pfam" id="PF00494">
    <property type="entry name" value="SQS_PSY"/>
    <property type="match status" value="1"/>
</dbReference>
<evidence type="ECO:0000256" key="2">
    <source>
        <dbReference type="ARBA" id="ARBA00022679"/>
    </source>
</evidence>
<gene>
    <name evidence="3" type="ORF">M6B22_00955</name>
</gene>
<organism evidence="3 4">
    <name type="scientific">Jatrophihabitans cynanchi</name>
    <dbReference type="NCBI Taxonomy" id="2944128"/>
    <lineage>
        <taxon>Bacteria</taxon>
        <taxon>Bacillati</taxon>
        <taxon>Actinomycetota</taxon>
        <taxon>Actinomycetes</taxon>
        <taxon>Jatrophihabitantales</taxon>
        <taxon>Jatrophihabitantaceae</taxon>
        <taxon>Jatrophihabitans</taxon>
    </lineage>
</organism>
<dbReference type="CDD" id="cd00683">
    <property type="entry name" value="Trans_IPPS_HH"/>
    <property type="match status" value="1"/>
</dbReference>
<dbReference type="SUPFAM" id="SSF48576">
    <property type="entry name" value="Terpenoid synthases"/>
    <property type="match status" value="1"/>
</dbReference>
<dbReference type="InterPro" id="IPR033904">
    <property type="entry name" value="Trans_IPPS_HH"/>
</dbReference>
<dbReference type="SFLD" id="SFLDG01018">
    <property type="entry name" value="Squalene/Phytoene_Synthase_Lik"/>
    <property type="match status" value="1"/>
</dbReference>